<sequence length="208" mass="22225">MSTEAYHALVSAPEGAAPLVFAFHGTGGDERQFFGLAGELLPGAGIVSPRGDVSERGAARFFRRTGEGVYDMADLARATDKMAGFVEAWRDAHPGRPVYGFGYSNGANILASVMMARPTLFARAALLHPLVPWSPAPAPGLEGARVLISAGRRDPICPWPLTEALADWTRAQGAHLSTCFHDGGHELRRKEIEALAEFLRSETDPGAT</sequence>
<dbReference type="InterPro" id="IPR029058">
    <property type="entry name" value="AB_hydrolase_fold"/>
</dbReference>
<evidence type="ECO:0000313" key="2">
    <source>
        <dbReference type="Proteomes" id="UP001607157"/>
    </source>
</evidence>
<organism evidence="1 2">
    <name type="scientific">Roseovarius aquimarinus</name>
    <dbReference type="NCBI Taxonomy" id="1229156"/>
    <lineage>
        <taxon>Bacteria</taxon>
        <taxon>Pseudomonadati</taxon>
        <taxon>Pseudomonadota</taxon>
        <taxon>Alphaproteobacteria</taxon>
        <taxon>Rhodobacterales</taxon>
        <taxon>Roseobacteraceae</taxon>
        <taxon>Roseovarius</taxon>
    </lineage>
</organism>
<dbReference type="RefSeq" id="WP_394624068.1">
    <property type="nucleotide sequence ID" value="NZ_JBIHMM010000006.1"/>
</dbReference>
<comment type="caution">
    <text evidence="1">The sequence shown here is derived from an EMBL/GenBank/DDBJ whole genome shotgun (WGS) entry which is preliminary data.</text>
</comment>
<keyword evidence="2" id="KW-1185">Reference proteome</keyword>
<dbReference type="EMBL" id="JBIHMM010000006">
    <property type="protein sequence ID" value="MFH0255314.1"/>
    <property type="molecule type" value="Genomic_DNA"/>
</dbReference>
<dbReference type="Proteomes" id="UP001607157">
    <property type="component" value="Unassembled WGS sequence"/>
</dbReference>
<dbReference type="SUPFAM" id="SSF53474">
    <property type="entry name" value="alpha/beta-Hydrolases"/>
    <property type="match status" value="1"/>
</dbReference>
<gene>
    <name evidence="1" type="ORF">ACGRVM_15515</name>
</gene>
<proteinExistence type="predicted"/>
<reference evidence="1 2" key="1">
    <citation type="submission" date="2024-10" db="EMBL/GenBank/DDBJ databases">
        <authorList>
            <person name="Yang X.-N."/>
        </authorList>
    </citation>
    <scope>NUCLEOTIDE SEQUENCE [LARGE SCALE GENOMIC DNA]</scope>
    <source>
        <strain evidence="1 2">CAU 1059</strain>
    </source>
</reference>
<dbReference type="Gene3D" id="3.40.50.1820">
    <property type="entry name" value="alpha/beta hydrolase"/>
    <property type="match status" value="1"/>
</dbReference>
<evidence type="ECO:0000313" key="1">
    <source>
        <dbReference type="EMBL" id="MFH0255314.1"/>
    </source>
</evidence>
<name>A0ABW7IAV3_9RHOB</name>
<keyword evidence="1" id="KW-0378">Hydrolase</keyword>
<protein>
    <submittedName>
        <fullName evidence="1">Alpha/beta hydrolase</fullName>
    </submittedName>
</protein>
<accession>A0ABW7IAV3</accession>
<dbReference type="GO" id="GO:0016787">
    <property type="term" value="F:hydrolase activity"/>
    <property type="evidence" value="ECO:0007669"/>
    <property type="project" value="UniProtKB-KW"/>
</dbReference>